<organism evidence="3 4">
    <name type="scientific">Paenirhodobacter ferrireducens</name>
    <dbReference type="NCBI Taxonomy" id="1215032"/>
    <lineage>
        <taxon>Bacteria</taxon>
        <taxon>Pseudomonadati</taxon>
        <taxon>Pseudomonadota</taxon>
        <taxon>Alphaproteobacteria</taxon>
        <taxon>Rhodobacterales</taxon>
        <taxon>Rhodobacter group</taxon>
        <taxon>Paenirhodobacter</taxon>
    </lineage>
</organism>
<dbReference type="PANTHER" id="PTHR13847:SF289">
    <property type="entry name" value="GLYCINE OXIDASE"/>
    <property type="match status" value="1"/>
</dbReference>
<dbReference type="SUPFAM" id="SSF51971">
    <property type="entry name" value="Nucleotide-binding domain"/>
    <property type="match status" value="1"/>
</dbReference>
<evidence type="ECO:0000313" key="4">
    <source>
        <dbReference type="Proteomes" id="UP000286594"/>
    </source>
</evidence>
<dbReference type="AlphaFoldDB" id="A0A443LQG1"/>
<evidence type="ECO:0000313" key="3">
    <source>
        <dbReference type="EMBL" id="RWR51398.1"/>
    </source>
</evidence>
<comment type="caution">
    <text evidence="3">The sequence shown here is derived from an EMBL/GenBank/DDBJ whole genome shotgun (WGS) entry which is preliminary data.</text>
</comment>
<name>A0A443LQG1_9RHOB</name>
<keyword evidence="4" id="KW-1185">Reference proteome</keyword>
<keyword evidence="1" id="KW-0560">Oxidoreductase</keyword>
<dbReference type="PANTHER" id="PTHR13847">
    <property type="entry name" value="SARCOSINE DEHYDROGENASE-RELATED"/>
    <property type="match status" value="1"/>
</dbReference>
<dbReference type="GO" id="GO:0016491">
    <property type="term" value="F:oxidoreductase activity"/>
    <property type="evidence" value="ECO:0007669"/>
    <property type="project" value="UniProtKB-KW"/>
</dbReference>
<feature type="domain" description="FAD dependent oxidoreductase" evidence="2">
    <location>
        <begin position="6"/>
        <end position="330"/>
    </location>
</feature>
<accession>A0A443LQG1</accession>
<protein>
    <submittedName>
        <fullName evidence="3">FAD-binding oxidoreductase</fullName>
    </submittedName>
</protein>
<gene>
    <name evidence="3" type="ORF">EOW65_04325</name>
</gene>
<dbReference type="InterPro" id="IPR036188">
    <property type="entry name" value="FAD/NAD-bd_sf"/>
</dbReference>
<dbReference type="Gene3D" id="3.50.50.60">
    <property type="entry name" value="FAD/NAD(P)-binding domain"/>
    <property type="match status" value="2"/>
</dbReference>
<dbReference type="RefSeq" id="WP_128147769.1">
    <property type="nucleotide sequence ID" value="NZ_SAVB01000004.1"/>
</dbReference>
<dbReference type="Pfam" id="PF01266">
    <property type="entry name" value="DAO"/>
    <property type="match status" value="1"/>
</dbReference>
<dbReference type="Proteomes" id="UP000286594">
    <property type="component" value="Unassembled WGS sequence"/>
</dbReference>
<sequence>MARGDRVTVRGGGVFGLACAFEMARRGAQVRVIERVRIGAGSSGGTVGALAPHVPETWNPKKQFQLESLLGAEAFWAAVEAAGGQGAGYARLGRIQPLVDAAAVERARARAAGAAEHWRTAALWRVLPAETFAPFVPLSPTGLVVHDTLSARAAPRAACAALAAALTALGGEIVIGAAEDEGAVLHATGAPGLADLGMAFGKTLGGGVKGQSALLRHDAGAVPQIYADAVHIVPHADGTVAIGSTSERDFDAPDSTDAQLEALIEKARAICPALAGAEVVDRWAGVRPRARSRAPMLGAWPGRPGQFIANGGFKIGFGMAPKVAQVMADLILEGRDAIPAGFRVEDNL</sequence>
<evidence type="ECO:0000259" key="2">
    <source>
        <dbReference type="Pfam" id="PF01266"/>
    </source>
</evidence>
<proteinExistence type="predicted"/>
<dbReference type="InterPro" id="IPR006076">
    <property type="entry name" value="FAD-dep_OxRdtase"/>
</dbReference>
<dbReference type="OrthoDB" id="7818064at2"/>
<dbReference type="GO" id="GO:0005737">
    <property type="term" value="C:cytoplasm"/>
    <property type="evidence" value="ECO:0007669"/>
    <property type="project" value="TreeGrafter"/>
</dbReference>
<evidence type="ECO:0000256" key="1">
    <source>
        <dbReference type="ARBA" id="ARBA00023002"/>
    </source>
</evidence>
<dbReference type="Gene3D" id="3.30.9.10">
    <property type="entry name" value="D-Amino Acid Oxidase, subunit A, domain 2"/>
    <property type="match status" value="2"/>
</dbReference>
<reference evidence="3 4" key="1">
    <citation type="submission" date="2019-01" db="EMBL/GenBank/DDBJ databases">
        <title>Sinorhodobacter populi sp. nov. isolated from the symptomatic bark tissue of Populus euramericana canker.</title>
        <authorList>
            <person name="Xu G."/>
        </authorList>
    </citation>
    <scope>NUCLEOTIDE SEQUENCE [LARGE SCALE GENOMIC DNA]</scope>
    <source>
        <strain evidence="3 4">CCTCC AB2012026</strain>
    </source>
</reference>
<dbReference type="EMBL" id="SAVB01000004">
    <property type="protein sequence ID" value="RWR51398.1"/>
    <property type="molecule type" value="Genomic_DNA"/>
</dbReference>